<feature type="chain" id="PRO_5039359237" evidence="1">
    <location>
        <begin position="21"/>
        <end position="145"/>
    </location>
</feature>
<evidence type="ECO:0000313" key="2">
    <source>
        <dbReference type="EMBL" id="KAH3785087.1"/>
    </source>
</evidence>
<evidence type="ECO:0000313" key="3">
    <source>
        <dbReference type="Proteomes" id="UP000828390"/>
    </source>
</evidence>
<protein>
    <submittedName>
        <fullName evidence="2">Uncharacterized protein</fullName>
    </submittedName>
</protein>
<comment type="caution">
    <text evidence="2">The sequence shown here is derived from an EMBL/GenBank/DDBJ whole genome shotgun (WGS) entry which is preliminary data.</text>
</comment>
<keyword evidence="1" id="KW-0732">Signal</keyword>
<reference evidence="2" key="1">
    <citation type="journal article" date="2019" name="bioRxiv">
        <title>The Genome of the Zebra Mussel, Dreissena polymorpha: A Resource for Invasive Species Research.</title>
        <authorList>
            <person name="McCartney M.A."/>
            <person name="Auch B."/>
            <person name="Kono T."/>
            <person name="Mallez S."/>
            <person name="Zhang Y."/>
            <person name="Obille A."/>
            <person name="Becker A."/>
            <person name="Abrahante J.E."/>
            <person name="Garbe J."/>
            <person name="Badalamenti J.P."/>
            <person name="Herman A."/>
            <person name="Mangelson H."/>
            <person name="Liachko I."/>
            <person name="Sullivan S."/>
            <person name="Sone E.D."/>
            <person name="Koren S."/>
            <person name="Silverstein K.A.T."/>
            <person name="Beckman K.B."/>
            <person name="Gohl D.M."/>
        </authorList>
    </citation>
    <scope>NUCLEOTIDE SEQUENCE</scope>
    <source>
        <strain evidence="2">Duluth1</strain>
        <tissue evidence="2">Whole animal</tissue>
    </source>
</reference>
<proteinExistence type="predicted"/>
<feature type="signal peptide" evidence="1">
    <location>
        <begin position="1"/>
        <end position="20"/>
    </location>
</feature>
<dbReference type="AlphaFoldDB" id="A0A9D4EW93"/>
<dbReference type="EMBL" id="JAIWYP010000008">
    <property type="protein sequence ID" value="KAH3785087.1"/>
    <property type="molecule type" value="Genomic_DNA"/>
</dbReference>
<keyword evidence="3" id="KW-1185">Reference proteome</keyword>
<gene>
    <name evidence="2" type="ORF">DPMN_163171</name>
</gene>
<sequence>MMCSEASFLLLVTFCGTVQCIWSPYRTVESPSYPHPRPCDGVHCPYIYCTGGQYTPPGKCCPQCEKGPNNDIHLPCKNDDDCRYVVCENPGEEVECHVSFSNPKRRECHCHVPGECDADGDCIADCGQGARCDDGACHGNNCDHT</sequence>
<dbReference type="Proteomes" id="UP000828390">
    <property type="component" value="Unassembled WGS sequence"/>
</dbReference>
<name>A0A9D4EW93_DREPO</name>
<organism evidence="2 3">
    <name type="scientific">Dreissena polymorpha</name>
    <name type="common">Zebra mussel</name>
    <name type="synonym">Mytilus polymorpha</name>
    <dbReference type="NCBI Taxonomy" id="45954"/>
    <lineage>
        <taxon>Eukaryota</taxon>
        <taxon>Metazoa</taxon>
        <taxon>Spiralia</taxon>
        <taxon>Lophotrochozoa</taxon>
        <taxon>Mollusca</taxon>
        <taxon>Bivalvia</taxon>
        <taxon>Autobranchia</taxon>
        <taxon>Heteroconchia</taxon>
        <taxon>Euheterodonta</taxon>
        <taxon>Imparidentia</taxon>
        <taxon>Neoheterodontei</taxon>
        <taxon>Myida</taxon>
        <taxon>Dreissenoidea</taxon>
        <taxon>Dreissenidae</taxon>
        <taxon>Dreissena</taxon>
    </lineage>
</organism>
<reference evidence="2" key="2">
    <citation type="submission" date="2020-11" db="EMBL/GenBank/DDBJ databases">
        <authorList>
            <person name="McCartney M.A."/>
            <person name="Auch B."/>
            <person name="Kono T."/>
            <person name="Mallez S."/>
            <person name="Becker A."/>
            <person name="Gohl D.M."/>
            <person name="Silverstein K.A.T."/>
            <person name="Koren S."/>
            <person name="Bechman K.B."/>
            <person name="Herman A."/>
            <person name="Abrahante J.E."/>
            <person name="Garbe J."/>
        </authorList>
    </citation>
    <scope>NUCLEOTIDE SEQUENCE</scope>
    <source>
        <strain evidence="2">Duluth1</strain>
        <tissue evidence="2">Whole animal</tissue>
    </source>
</reference>
<accession>A0A9D4EW93</accession>
<evidence type="ECO:0000256" key="1">
    <source>
        <dbReference type="SAM" id="SignalP"/>
    </source>
</evidence>